<dbReference type="AlphaFoldDB" id="A0A5Q2QHN0"/>
<keyword evidence="4" id="KW-1185">Reference proteome</keyword>
<keyword evidence="2" id="KW-0810">Translation regulation</keyword>
<dbReference type="KEGG" id="llp:GH975_10895"/>
<dbReference type="GO" id="GO:0043023">
    <property type="term" value="F:ribosomal large subunit binding"/>
    <property type="evidence" value="ECO:0007669"/>
    <property type="project" value="TreeGrafter"/>
</dbReference>
<dbReference type="PANTHER" id="PTHR21043:SF0">
    <property type="entry name" value="MITOCHONDRIAL ASSEMBLY OF RIBOSOMAL LARGE SUBUNIT PROTEIN 1"/>
    <property type="match status" value="1"/>
</dbReference>
<gene>
    <name evidence="2 3" type="primary">rsfS</name>
    <name evidence="3" type="ORF">GH975_10895</name>
</gene>
<name>A0A5Q2QHN0_9GAMM</name>
<dbReference type="InterPro" id="IPR004394">
    <property type="entry name" value="Iojap/RsfS/C7orf30"/>
</dbReference>
<dbReference type="InterPro" id="IPR043519">
    <property type="entry name" value="NT_sf"/>
</dbReference>
<dbReference type="OrthoDB" id="9793681at2"/>
<keyword evidence="2" id="KW-0678">Repressor</keyword>
<evidence type="ECO:0000256" key="2">
    <source>
        <dbReference type="HAMAP-Rule" id="MF_01477"/>
    </source>
</evidence>
<dbReference type="Proteomes" id="UP000388235">
    <property type="component" value="Chromosome"/>
</dbReference>
<comment type="function">
    <text evidence="2">Functions as a ribosomal silencing factor. Interacts with ribosomal protein uL14 (rplN), blocking formation of intersubunit bridge B8. Prevents association of the 30S and 50S ribosomal subunits and the formation of functional ribosomes, thus repressing translation.</text>
</comment>
<evidence type="ECO:0000256" key="1">
    <source>
        <dbReference type="ARBA" id="ARBA00010574"/>
    </source>
</evidence>
<organism evidence="3 4">
    <name type="scientific">Litorivicinus lipolyticus</name>
    <dbReference type="NCBI Taxonomy" id="418701"/>
    <lineage>
        <taxon>Bacteria</taxon>
        <taxon>Pseudomonadati</taxon>
        <taxon>Pseudomonadota</taxon>
        <taxon>Gammaproteobacteria</taxon>
        <taxon>Oceanospirillales</taxon>
        <taxon>Litorivicinaceae</taxon>
        <taxon>Litorivicinus</taxon>
    </lineage>
</organism>
<comment type="similarity">
    <text evidence="1 2">Belongs to the Iojap/RsfS family.</text>
</comment>
<dbReference type="HAMAP" id="MF_01477">
    <property type="entry name" value="Iojap_RsfS"/>
    <property type="match status" value="1"/>
</dbReference>
<sequence length="116" mass="12716">MNTQALTQLVVDALEDMKGNDIVTIDVTGQTSVTDMLVVASGTSNRHVRSLAENVIEKAKDADQRPLGSEGQDSGEWVLVDLGVVVVHCFLPETREFYDLESLWDRRPGDDVAAED</sequence>
<dbReference type="PANTHER" id="PTHR21043">
    <property type="entry name" value="IOJAP SUPERFAMILY ORTHOLOG"/>
    <property type="match status" value="1"/>
</dbReference>
<comment type="subunit">
    <text evidence="2">Interacts with ribosomal protein uL14 (rplN).</text>
</comment>
<evidence type="ECO:0000313" key="3">
    <source>
        <dbReference type="EMBL" id="QGG81340.1"/>
    </source>
</evidence>
<keyword evidence="2" id="KW-0963">Cytoplasm</keyword>
<dbReference type="GO" id="GO:0005737">
    <property type="term" value="C:cytoplasm"/>
    <property type="evidence" value="ECO:0007669"/>
    <property type="project" value="UniProtKB-SubCell"/>
</dbReference>
<evidence type="ECO:0000313" key="4">
    <source>
        <dbReference type="Proteomes" id="UP000388235"/>
    </source>
</evidence>
<accession>A0A5Q2QHN0</accession>
<dbReference type="GO" id="GO:0090071">
    <property type="term" value="P:negative regulation of ribosome biogenesis"/>
    <property type="evidence" value="ECO:0007669"/>
    <property type="project" value="UniProtKB-UniRule"/>
</dbReference>
<reference evidence="3 4" key="1">
    <citation type="submission" date="2019-11" db="EMBL/GenBank/DDBJ databases">
        <authorList>
            <person name="Khan S.A."/>
            <person name="Jeon C.O."/>
            <person name="Chun B.H."/>
        </authorList>
    </citation>
    <scope>NUCLEOTIDE SEQUENCE [LARGE SCALE GENOMIC DNA]</scope>
    <source>
        <strain evidence="3 4">IMCC 1097</strain>
    </source>
</reference>
<dbReference type="GO" id="GO:0042256">
    <property type="term" value="P:cytosolic ribosome assembly"/>
    <property type="evidence" value="ECO:0007669"/>
    <property type="project" value="UniProtKB-UniRule"/>
</dbReference>
<proteinExistence type="inferred from homology"/>
<dbReference type="NCBIfam" id="TIGR00090">
    <property type="entry name" value="rsfS_iojap_ybeB"/>
    <property type="match status" value="1"/>
</dbReference>
<dbReference type="SUPFAM" id="SSF81301">
    <property type="entry name" value="Nucleotidyltransferase"/>
    <property type="match status" value="1"/>
</dbReference>
<protein>
    <recommendedName>
        <fullName evidence="2">Ribosomal silencing factor RsfS</fullName>
    </recommendedName>
</protein>
<comment type="subcellular location">
    <subcellularLocation>
        <location evidence="2">Cytoplasm</location>
    </subcellularLocation>
</comment>
<dbReference type="EMBL" id="CP045871">
    <property type="protein sequence ID" value="QGG81340.1"/>
    <property type="molecule type" value="Genomic_DNA"/>
</dbReference>
<dbReference type="GO" id="GO:0017148">
    <property type="term" value="P:negative regulation of translation"/>
    <property type="evidence" value="ECO:0007669"/>
    <property type="project" value="UniProtKB-UniRule"/>
</dbReference>
<dbReference type="Gene3D" id="3.30.460.10">
    <property type="entry name" value="Beta Polymerase, domain 2"/>
    <property type="match status" value="1"/>
</dbReference>
<dbReference type="Pfam" id="PF02410">
    <property type="entry name" value="RsfS"/>
    <property type="match status" value="1"/>
</dbReference>